<reference evidence="3 4" key="1">
    <citation type="journal article" date="2015" name="Nature">
        <title>rRNA introns, odd ribosomes, and small enigmatic genomes across a large radiation of phyla.</title>
        <authorList>
            <person name="Brown C.T."/>
            <person name="Hug L.A."/>
            <person name="Thomas B.C."/>
            <person name="Sharon I."/>
            <person name="Castelle C.J."/>
            <person name="Singh A."/>
            <person name="Wilkins M.J."/>
            <person name="Williams K.H."/>
            <person name="Banfield J.F."/>
        </authorList>
    </citation>
    <scope>NUCLEOTIDE SEQUENCE [LARGE SCALE GENOMIC DNA]</scope>
</reference>
<dbReference type="InterPro" id="IPR018649">
    <property type="entry name" value="SHOCT"/>
</dbReference>
<accession>A0A0G0WCM0</accession>
<dbReference type="EMBL" id="LCBL01000001">
    <property type="protein sequence ID" value="KKS09802.1"/>
    <property type="molecule type" value="Genomic_DNA"/>
</dbReference>
<dbReference type="Pfam" id="PF09851">
    <property type="entry name" value="SHOCT"/>
    <property type="match status" value="1"/>
</dbReference>
<feature type="domain" description="SHOCT" evidence="2">
    <location>
        <begin position="57"/>
        <end position="82"/>
    </location>
</feature>
<evidence type="ECO:0000313" key="4">
    <source>
        <dbReference type="Proteomes" id="UP000033869"/>
    </source>
</evidence>
<evidence type="ECO:0000313" key="3">
    <source>
        <dbReference type="EMBL" id="KKS09802.1"/>
    </source>
</evidence>
<organism evidence="3 4">
    <name type="scientific">candidate division CPR2 bacterium GW2011_GWC1_41_48</name>
    <dbReference type="NCBI Taxonomy" id="1618344"/>
    <lineage>
        <taxon>Bacteria</taxon>
        <taxon>Bacteria division CPR2</taxon>
    </lineage>
</organism>
<dbReference type="Proteomes" id="UP000033869">
    <property type="component" value="Unassembled WGS sequence"/>
</dbReference>
<evidence type="ECO:0000256" key="1">
    <source>
        <dbReference type="SAM" id="Phobius"/>
    </source>
</evidence>
<proteinExistence type="predicted"/>
<name>A0A0G0WCM0_UNCC2</name>
<feature type="transmembrane region" description="Helical" evidence="1">
    <location>
        <begin position="17"/>
        <end position="40"/>
    </location>
</feature>
<dbReference type="PATRIC" id="fig|1618344.3.peg.215"/>
<protein>
    <recommendedName>
        <fullName evidence="2">SHOCT domain-containing protein</fullName>
    </recommendedName>
</protein>
<keyword evidence="1" id="KW-1133">Transmembrane helix</keyword>
<gene>
    <name evidence="3" type="ORF">UU65_C0001G0207</name>
</gene>
<keyword evidence="1" id="KW-0472">Membrane</keyword>
<dbReference type="AlphaFoldDB" id="A0A0G0WCM0"/>
<comment type="caution">
    <text evidence="3">The sequence shown here is derived from an EMBL/GenBank/DDBJ whole genome shotgun (WGS) entry which is preliminary data.</text>
</comment>
<evidence type="ECO:0000259" key="2">
    <source>
        <dbReference type="Pfam" id="PF09851"/>
    </source>
</evidence>
<keyword evidence="1" id="KW-0812">Transmembrane</keyword>
<sequence>MCPFCPHNFGLGFGQTAFWVGTVLSILFWSAFIYFIYWLIKRAGWLERPEARGRENALRILDERFAKGEIDKKEYEERKRDLQK</sequence>